<feature type="region of interest" description="Disordered" evidence="1">
    <location>
        <begin position="169"/>
        <end position="188"/>
    </location>
</feature>
<gene>
    <name evidence="2" type="ORF">ACHAWO_009987</name>
</gene>
<reference evidence="2 3" key="1">
    <citation type="submission" date="2024-10" db="EMBL/GenBank/DDBJ databases">
        <title>Updated reference genomes for cyclostephanoid diatoms.</title>
        <authorList>
            <person name="Roberts W.R."/>
            <person name="Alverson A.J."/>
        </authorList>
    </citation>
    <scope>NUCLEOTIDE SEQUENCE [LARGE SCALE GENOMIC DNA]</scope>
    <source>
        <strain evidence="2 3">AJA010-31</strain>
    </source>
</reference>
<dbReference type="EMBL" id="JALLPJ020000175">
    <property type="protein sequence ID" value="KAL3799866.1"/>
    <property type="molecule type" value="Genomic_DNA"/>
</dbReference>
<proteinExistence type="predicted"/>
<feature type="region of interest" description="Disordered" evidence="1">
    <location>
        <begin position="230"/>
        <end position="259"/>
    </location>
</feature>
<organism evidence="2 3">
    <name type="scientific">Cyclotella atomus</name>
    <dbReference type="NCBI Taxonomy" id="382360"/>
    <lineage>
        <taxon>Eukaryota</taxon>
        <taxon>Sar</taxon>
        <taxon>Stramenopiles</taxon>
        <taxon>Ochrophyta</taxon>
        <taxon>Bacillariophyta</taxon>
        <taxon>Coscinodiscophyceae</taxon>
        <taxon>Thalassiosirophycidae</taxon>
        <taxon>Stephanodiscales</taxon>
        <taxon>Stephanodiscaceae</taxon>
        <taxon>Cyclotella</taxon>
    </lineage>
</organism>
<accession>A0ABD3QK09</accession>
<feature type="compositionally biased region" description="Basic and acidic residues" evidence="1">
    <location>
        <begin position="174"/>
        <end position="188"/>
    </location>
</feature>
<feature type="compositionally biased region" description="Polar residues" evidence="1">
    <location>
        <begin position="27"/>
        <end position="55"/>
    </location>
</feature>
<evidence type="ECO:0000313" key="2">
    <source>
        <dbReference type="EMBL" id="KAL3799866.1"/>
    </source>
</evidence>
<dbReference type="Proteomes" id="UP001530400">
    <property type="component" value="Unassembled WGS sequence"/>
</dbReference>
<evidence type="ECO:0000313" key="3">
    <source>
        <dbReference type="Proteomes" id="UP001530400"/>
    </source>
</evidence>
<feature type="region of interest" description="Disordered" evidence="1">
    <location>
        <begin position="1"/>
        <end position="57"/>
    </location>
</feature>
<sequence>MASNAPKRGKFLTQQPPSPKEPGKKPVSSTNPTTPRGKSLGKTLTSPSTANTSAGSAAYAETDCSLSNLKTIVNKAKDAAVARRKEVSEKRDRVFNDLDQAENIILCLLDCASEVAQSFSEMTAAKASGNENAFEDLAGKIKENGVGYLAGVKKVHSLLAPHASLVKSYPNQDARAKDEEDNAQTKEEKSIADEIVKKATSNMYSARVEQRLALERSAILKEMIRLEELESATNAVDGNSEKESAGSAAAGSKRKLDSI</sequence>
<dbReference type="AlphaFoldDB" id="A0ABD3QK09"/>
<keyword evidence="3" id="KW-1185">Reference proteome</keyword>
<name>A0ABD3QK09_9STRA</name>
<protein>
    <submittedName>
        <fullName evidence="2">Uncharacterized protein</fullName>
    </submittedName>
</protein>
<evidence type="ECO:0000256" key="1">
    <source>
        <dbReference type="SAM" id="MobiDB-lite"/>
    </source>
</evidence>
<comment type="caution">
    <text evidence="2">The sequence shown here is derived from an EMBL/GenBank/DDBJ whole genome shotgun (WGS) entry which is preliminary data.</text>
</comment>